<keyword evidence="1" id="KW-0812">Transmembrane</keyword>
<dbReference type="Proteomes" id="UP001630127">
    <property type="component" value="Unassembled WGS sequence"/>
</dbReference>
<accession>A0ABD2YUD2</accession>
<reference evidence="3 4" key="1">
    <citation type="submission" date="2024-11" db="EMBL/GenBank/DDBJ databases">
        <title>A near-complete genome assembly of Cinchona calisaya.</title>
        <authorList>
            <person name="Lian D.C."/>
            <person name="Zhao X.W."/>
            <person name="Wei L."/>
        </authorList>
    </citation>
    <scope>NUCLEOTIDE SEQUENCE [LARGE SCALE GENOMIC DNA]</scope>
    <source>
        <tissue evidence="3">Nenye</tissue>
    </source>
</reference>
<dbReference type="InterPro" id="IPR019557">
    <property type="entry name" value="AminoTfrase-like_pln_mobile"/>
</dbReference>
<proteinExistence type="predicted"/>
<protein>
    <recommendedName>
        <fullName evidence="2">Aminotransferase-like plant mobile domain-containing protein</fullName>
    </recommendedName>
</protein>
<keyword evidence="1" id="KW-1133">Transmembrane helix</keyword>
<keyword evidence="4" id="KW-1185">Reference proteome</keyword>
<gene>
    <name evidence="3" type="ORF">ACH5RR_030358</name>
</gene>
<dbReference type="PANTHER" id="PTHR46033">
    <property type="entry name" value="PROTEIN MAIN-LIKE 2"/>
    <property type="match status" value="1"/>
</dbReference>
<evidence type="ECO:0000313" key="4">
    <source>
        <dbReference type="Proteomes" id="UP001630127"/>
    </source>
</evidence>
<evidence type="ECO:0000313" key="3">
    <source>
        <dbReference type="EMBL" id="KAL3510957.1"/>
    </source>
</evidence>
<dbReference type="AlphaFoldDB" id="A0ABD2YUD2"/>
<organism evidence="3 4">
    <name type="scientific">Cinchona calisaya</name>
    <dbReference type="NCBI Taxonomy" id="153742"/>
    <lineage>
        <taxon>Eukaryota</taxon>
        <taxon>Viridiplantae</taxon>
        <taxon>Streptophyta</taxon>
        <taxon>Embryophyta</taxon>
        <taxon>Tracheophyta</taxon>
        <taxon>Spermatophyta</taxon>
        <taxon>Magnoliopsida</taxon>
        <taxon>eudicotyledons</taxon>
        <taxon>Gunneridae</taxon>
        <taxon>Pentapetalae</taxon>
        <taxon>asterids</taxon>
        <taxon>lamiids</taxon>
        <taxon>Gentianales</taxon>
        <taxon>Rubiaceae</taxon>
        <taxon>Cinchonoideae</taxon>
        <taxon>Cinchoneae</taxon>
        <taxon>Cinchona</taxon>
    </lineage>
</organism>
<comment type="caution">
    <text evidence="3">The sequence shown here is derived from an EMBL/GenBank/DDBJ whole genome shotgun (WGS) entry which is preliminary data.</text>
</comment>
<dbReference type="Pfam" id="PF10536">
    <property type="entry name" value="PMD"/>
    <property type="match status" value="1"/>
</dbReference>
<name>A0ABD2YUD2_9GENT</name>
<evidence type="ECO:0000256" key="1">
    <source>
        <dbReference type="SAM" id="Phobius"/>
    </source>
</evidence>
<sequence>MGMGEVSYMRPTGRNTNPFATFGLPRVYLDAIHGRGIGDITAYCIAGQHVWRSRCPLICWEIVEFHMPHRVMMQFEMQQGIPYFIDTDVRFTGRHVLVMAVLIGSNGMYITFFCRLIVQLRLRRAWRLNAL</sequence>
<feature type="transmembrane region" description="Helical" evidence="1">
    <location>
        <begin position="96"/>
        <end position="118"/>
    </location>
</feature>
<keyword evidence="1" id="KW-0472">Membrane</keyword>
<dbReference type="InterPro" id="IPR044824">
    <property type="entry name" value="MAIN-like"/>
</dbReference>
<dbReference type="PANTHER" id="PTHR46033:SF8">
    <property type="entry name" value="PROTEIN MAINTENANCE OF MERISTEMS-LIKE"/>
    <property type="match status" value="1"/>
</dbReference>
<feature type="domain" description="Aminotransferase-like plant mobile" evidence="2">
    <location>
        <begin position="45"/>
        <end position="85"/>
    </location>
</feature>
<dbReference type="EMBL" id="JBJUIK010000012">
    <property type="protein sequence ID" value="KAL3510957.1"/>
    <property type="molecule type" value="Genomic_DNA"/>
</dbReference>
<evidence type="ECO:0000259" key="2">
    <source>
        <dbReference type="Pfam" id="PF10536"/>
    </source>
</evidence>